<keyword evidence="2" id="KW-1185">Reference proteome</keyword>
<evidence type="ECO:0000313" key="1">
    <source>
        <dbReference type="EMBL" id="GEC94501.1"/>
    </source>
</evidence>
<accession>A0A4Y4CNG9</accession>
<protein>
    <submittedName>
        <fullName evidence="1">Uncharacterized protein</fullName>
    </submittedName>
</protein>
<evidence type="ECO:0000313" key="2">
    <source>
        <dbReference type="Proteomes" id="UP000318422"/>
    </source>
</evidence>
<dbReference type="AlphaFoldDB" id="A0A4Y4CNG9"/>
<gene>
    <name evidence="1" type="ORF">ZRA01_05740</name>
</gene>
<comment type="caution">
    <text evidence="1">The sequence shown here is derived from an EMBL/GenBank/DDBJ whole genome shotgun (WGS) entry which is preliminary data.</text>
</comment>
<dbReference type="EMBL" id="BJNV01000007">
    <property type="protein sequence ID" value="GEC94501.1"/>
    <property type="molecule type" value="Genomic_DNA"/>
</dbReference>
<organism evidence="1 2">
    <name type="scientific">Zoogloea ramigera</name>
    <dbReference type="NCBI Taxonomy" id="350"/>
    <lineage>
        <taxon>Bacteria</taxon>
        <taxon>Pseudomonadati</taxon>
        <taxon>Pseudomonadota</taxon>
        <taxon>Betaproteobacteria</taxon>
        <taxon>Rhodocyclales</taxon>
        <taxon>Zoogloeaceae</taxon>
        <taxon>Zoogloea</taxon>
    </lineage>
</organism>
<proteinExistence type="predicted"/>
<name>A0A4Y4CNG9_ZOORA</name>
<sequence>MAPLLLAAAACQAVDYPSFWPPVSDGKPGAACPDLDGAYKNTGDLMLGENDSKSMSSSHLGMELLSFGKLMSEGIDPKWADQVVLQMTRRSDLEVSLLEKGKLIYRTVLKKGESFSCTPKYLRMDLSSSGSSHIRVATRFAHNEIGKASDGSLIIRYEAKEYGLFAFLLPYRESRLWWYRFEPAPAPTDIPSSR</sequence>
<dbReference type="Proteomes" id="UP000318422">
    <property type="component" value="Unassembled WGS sequence"/>
</dbReference>
<reference evidence="1 2" key="1">
    <citation type="submission" date="2019-06" db="EMBL/GenBank/DDBJ databases">
        <title>Whole genome shotgun sequence of Zoogloea ramigera NBRC 15342.</title>
        <authorList>
            <person name="Hosoyama A."/>
            <person name="Uohara A."/>
            <person name="Ohji S."/>
            <person name="Ichikawa N."/>
        </authorList>
    </citation>
    <scope>NUCLEOTIDE SEQUENCE [LARGE SCALE GENOMIC DNA]</scope>
    <source>
        <strain evidence="1 2">NBRC 15342</strain>
    </source>
</reference>